<proteinExistence type="predicted"/>
<dbReference type="Proteomes" id="UP000650424">
    <property type="component" value="Unassembled WGS sequence"/>
</dbReference>
<dbReference type="RefSeq" id="WP_186945969.1">
    <property type="nucleotide sequence ID" value="NZ_JACOGF010000002.1"/>
</dbReference>
<evidence type="ECO:0000256" key="1">
    <source>
        <dbReference type="SAM" id="MobiDB-lite"/>
    </source>
</evidence>
<evidence type="ECO:0000313" key="2">
    <source>
        <dbReference type="EMBL" id="MBC3916724.1"/>
    </source>
</evidence>
<keyword evidence="3" id="KW-1185">Reference proteome</keyword>
<dbReference type="SUPFAM" id="SSF48452">
    <property type="entry name" value="TPR-like"/>
    <property type="match status" value="2"/>
</dbReference>
<dbReference type="Gene3D" id="1.25.40.10">
    <property type="entry name" value="Tetratricopeptide repeat domain"/>
    <property type="match status" value="2"/>
</dbReference>
<dbReference type="InterPro" id="IPR011990">
    <property type="entry name" value="TPR-like_helical_dom_sf"/>
</dbReference>
<accession>A0ABR6ZMC4</accession>
<evidence type="ECO:0000313" key="3">
    <source>
        <dbReference type="Proteomes" id="UP000650424"/>
    </source>
</evidence>
<feature type="compositionally biased region" description="Low complexity" evidence="1">
    <location>
        <begin position="18"/>
        <end position="29"/>
    </location>
</feature>
<name>A0ABR6ZMC4_9BURK</name>
<sequence>MFKRLLSVFSNTKSSDQTAPETTTTPAATVKLSTSTPAPTPSEMDEGEPITVYDAQGRQVVVPRNEWREKVLLPSIAEKANDADALYNVIMTALNDGFAKDLVAAAERLLAIDTIAERGYTVHGIVLLENGRLPEAEATLKAGMQKVGATGTLLTNLAKVVWETGNEAAAKDILWEAVQAAPNLENGLMWWLAMEREQHGDTAYVDALHTVCALPQTWRAQLVLAQYYLEQNQPETAVNLYHKVLHAKLFDASALASISGALGSHGHLTNIIELIAPVYQPERHDPMAGLNLLRAYQQLRRNKEGQALLIKMQAVDLGPYQRYLDEFVRSFGEMRVA</sequence>
<gene>
    <name evidence="2" type="ORF">H8L32_04495</name>
</gene>
<organism evidence="2 3">
    <name type="scientific">Undibacterium hunanense</name>
    <dbReference type="NCBI Taxonomy" id="2762292"/>
    <lineage>
        <taxon>Bacteria</taxon>
        <taxon>Pseudomonadati</taxon>
        <taxon>Pseudomonadota</taxon>
        <taxon>Betaproteobacteria</taxon>
        <taxon>Burkholderiales</taxon>
        <taxon>Oxalobacteraceae</taxon>
        <taxon>Undibacterium</taxon>
    </lineage>
</organism>
<comment type="caution">
    <text evidence="2">The sequence shown here is derived from an EMBL/GenBank/DDBJ whole genome shotgun (WGS) entry which is preliminary data.</text>
</comment>
<protein>
    <recommendedName>
        <fullName evidence="4">Tetratricopeptide repeat protein</fullName>
    </recommendedName>
</protein>
<dbReference type="EMBL" id="JACOGF010000002">
    <property type="protein sequence ID" value="MBC3916724.1"/>
    <property type="molecule type" value="Genomic_DNA"/>
</dbReference>
<evidence type="ECO:0008006" key="4">
    <source>
        <dbReference type="Google" id="ProtNLM"/>
    </source>
</evidence>
<feature type="region of interest" description="Disordered" evidence="1">
    <location>
        <begin position="9"/>
        <end position="48"/>
    </location>
</feature>
<reference evidence="2 3" key="1">
    <citation type="submission" date="2020-08" db="EMBL/GenBank/DDBJ databases">
        <title>Novel species isolated from subtropical streams in China.</title>
        <authorList>
            <person name="Lu H."/>
        </authorList>
    </citation>
    <scope>NUCLEOTIDE SEQUENCE [LARGE SCALE GENOMIC DNA]</scope>
    <source>
        <strain evidence="2 3">CY18W</strain>
    </source>
</reference>